<dbReference type="InterPro" id="IPR046214">
    <property type="entry name" value="DUF6247"/>
</dbReference>
<dbReference type="EMBL" id="BOOK01000091">
    <property type="protein sequence ID" value="GII06036.1"/>
    <property type="molecule type" value="Genomic_DNA"/>
</dbReference>
<reference evidence="1" key="1">
    <citation type="submission" date="2021-01" db="EMBL/GenBank/DDBJ databases">
        <title>Whole genome shotgun sequence of Planobispora takensis NBRC 109077.</title>
        <authorList>
            <person name="Komaki H."/>
            <person name="Tamura T."/>
        </authorList>
    </citation>
    <scope>NUCLEOTIDE SEQUENCE</scope>
    <source>
        <strain evidence="1">NBRC 109077</strain>
    </source>
</reference>
<sequence>MTAQPHEVSGASTPIPDKNLRAIRAALTVSQDRAAFDAGLRLALDEVRISLDLGKLTEFVHTWWLIACDSVRDRAGRESMYAHAARVQELADQGQPLPRGDKSWREVLAAHGVQV</sequence>
<dbReference type="Pfam" id="PF19760">
    <property type="entry name" value="DUF6247"/>
    <property type="match status" value="1"/>
</dbReference>
<evidence type="ECO:0000313" key="1">
    <source>
        <dbReference type="EMBL" id="GII06036.1"/>
    </source>
</evidence>
<comment type="caution">
    <text evidence="1">The sequence shown here is derived from an EMBL/GenBank/DDBJ whole genome shotgun (WGS) entry which is preliminary data.</text>
</comment>
<accession>A0A8J3T6F9</accession>
<keyword evidence="2" id="KW-1185">Reference proteome</keyword>
<dbReference type="AlphaFoldDB" id="A0A8J3T6F9"/>
<protein>
    <submittedName>
        <fullName evidence="1">Uncharacterized protein</fullName>
    </submittedName>
</protein>
<name>A0A8J3T6F9_9ACTN</name>
<dbReference type="Proteomes" id="UP000634476">
    <property type="component" value="Unassembled WGS sequence"/>
</dbReference>
<proteinExistence type="predicted"/>
<dbReference type="RefSeq" id="WP_203880235.1">
    <property type="nucleotide sequence ID" value="NZ_BOOK01000091.1"/>
</dbReference>
<organism evidence="1 2">
    <name type="scientific">Planobispora takensis</name>
    <dbReference type="NCBI Taxonomy" id="1367882"/>
    <lineage>
        <taxon>Bacteria</taxon>
        <taxon>Bacillati</taxon>
        <taxon>Actinomycetota</taxon>
        <taxon>Actinomycetes</taxon>
        <taxon>Streptosporangiales</taxon>
        <taxon>Streptosporangiaceae</taxon>
        <taxon>Planobispora</taxon>
    </lineage>
</organism>
<gene>
    <name evidence="1" type="ORF">Pta02_80440</name>
</gene>
<evidence type="ECO:0000313" key="2">
    <source>
        <dbReference type="Proteomes" id="UP000634476"/>
    </source>
</evidence>